<gene>
    <name evidence="4" type="primary">sseA</name>
    <name evidence="4" type="ORF">GCM10010430_62660</name>
</gene>
<evidence type="ECO:0000256" key="1">
    <source>
        <dbReference type="ARBA" id="ARBA00022679"/>
    </source>
</evidence>
<dbReference type="InterPro" id="IPR001763">
    <property type="entry name" value="Rhodanese-like_dom"/>
</dbReference>
<feature type="domain" description="Rhodanese" evidence="3">
    <location>
        <begin position="162"/>
        <end position="271"/>
    </location>
</feature>
<organism evidence="4 5">
    <name type="scientific">Kitasatospora cystarginea</name>
    <dbReference type="NCBI Taxonomy" id="58350"/>
    <lineage>
        <taxon>Bacteria</taxon>
        <taxon>Bacillati</taxon>
        <taxon>Actinomycetota</taxon>
        <taxon>Actinomycetes</taxon>
        <taxon>Kitasatosporales</taxon>
        <taxon>Streptomycetaceae</taxon>
        <taxon>Kitasatospora</taxon>
    </lineage>
</organism>
<evidence type="ECO:0000313" key="4">
    <source>
        <dbReference type="EMBL" id="GAA2268749.1"/>
    </source>
</evidence>
<dbReference type="PROSITE" id="PS50206">
    <property type="entry name" value="RHODANESE_3"/>
    <property type="match status" value="2"/>
</dbReference>
<dbReference type="InterPro" id="IPR045078">
    <property type="entry name" value="TST/MPST-like"/>
</dbReference>
<keyword evidence="2" id="KW-0677">Repeat</keyword>
<evidence type="ECO:0000259" key="3">
    <source>
        <dbReference type="PROSITE" id="PS50206"/>
    </source>
</evidence>
<keyword evidence="1" id="KW-0808">Transferase</keyword>
<dbReference type="RefSeq" id="WP_344639910.1">
    <property type="nucleotide sequence ID" value="NZ_BAAATR010000037.1"/>
</dbReference>
<dbReference type="SUPFAM" id="SSF52821">
    <property type="entry name" value="Rhodanese/Cell cycle control phosphatase"/>
    <property type="match status" value="2"/>
</dbReference>
<dbReference type="Gene3D" id="3.40.250.10">
    <property type="entry name" value="Rhodanese-like domain"/>
    <property type="match status" value="2"/>
</dbReference>
<accession>A0ABN3ERM5</accession>
<dbReference type="CDD" id="cd01449">
    <property type="entry name" value="TST_Repeat_2"/>
    <property type="match status" value="1"/>
</dbReference>
<dbReference type="SMART" id="SM00450">
    <property type="entry name" value="RHOD"/>
    <property type="match status" value="2"/>
</dbReference>
<feature type="domain" description="Rhodanese" evidence="3">
    <location>
        <begin position="21"/>
        <end position="131"/>
    </location>
</feature>
<dbReference type="PANTHER" id="PTHR11364:SF27">
    <property type="entry name" value="SULFURTRANSFERASE"/>
    <property type="match status" value="1"/>
</dbReference>
<protein>
    <submittedName>
        <fullName evidence="4">3-mercaptopyruvate sulfurtransferase</fullName>
    </submittedName>
</protein>
<dbReference type="InterPro" id="IPR036873">
    <property type="entry name" value="Rhodanese-like_dom_sf"/>
</dbReference>
<comment type="caution">
    <text evidence="4">The sequence shown here is derived from an EMBL/GenBank/DDBJ whole genome shotgun (WGS) entry which is preliminary data.</text>
</comment>
<name>A0ABN3ERM5_9ACTN</name>
<dbReference type="PANTHER" id="PTHR11364">
    <property type="entry name" value="THIOSULFATE SULFERTANSFERASE"/>
    <property type="match status" value="1"/>
</dbReference>
<reference evidence="4 5" key="1">
    <citation type="journal article" date="2019" name="Int. J. Syst. Evol. Microbiol.">
        <title>The Global Catalogue of Microorganisms (GCM) 10K type strain sequencing project: providing services to taxonomists for standard genome sequencing and annotation.</title>
        <authorList>
            <consortium name="The Broad Institute Genomics Platform"/>
            <consortium name="The Broad Institute Genome Sequencing Center for Infectious Disease"/>
            <person name="Wu L."/>
            <person name="Ma J."/>
        </authorList>
    </citation>
    <scope>NUCLEOTIDE SEQUENCE [LARGE SCALE GENOMIC DNA]</scope>
    <source>
        <strain evidence="4 5">JCM 7356</strain>
    </source>
</reference>
<evidence type="ECO:0000256" key="2">
    <source>
        <dbReference type="ARBA" id="ARBA00022737"/>
    </source>
</evidence>
<evidence type="ECO:0000313" key="5">
    <source>
        <dbReference type="Proteomes" id="UP001500305"/>
    </source>
</evidence>
<dbReference type="Pfam" id="PF00581">
    <property type="entry name" value="Rhodanese"/>
    <property type="match status" value="2"/>
</dbReference>
<dbReference type="Proteomes" id="UP001500305">
    <property type="component" value="Unassembled WGS sequence"/>
</dbReference>
<dbReference type="EMBL" id="BAAATR010000037">
    <property type="protein sequence ID" value="GAA2268749.1"/>
    <property type="molecule type" value="Genomic_DNA"/>
</dbReference>
<dbReference type="CDD" id="cd01448">
    <property type="entry name" value="TST_Repeat_1"/>
    <property type="match status" value="1"/>
</dbReference>
<sequence>MSSLPLSGPLVTVEWLAGHLGHPDLVVLDASVGAARGAGTAIAGARVFDIDGVMSDHDDPRPHTMPGTEQFVREMRALGVNDRSTVVVYDAVGVYSSARAWWMLRSMGFDRAAVLDGGLPAWTAAGHPCRPFDQESPAPGDFTARPRTGLLVDSDTVRTALADEASAVLDARSRGRYAGTESEPRPGLRGGHMPGAANLPFTELQADGRMLPVEELRSAFAEAAGGRERLLFSCGSGVTACVLALGAELAGYRDLAVYDGSWSEWGLPSDLPVVTGTDPGEE</sequence>
<proteinExistence type="predicted"/>
<keyword evidence="5" id="KW-1185">Reference proteome</keyword>